<evidence type="ECO:0000256" key="1">
    <source>
        <dbReference type="SAM" id="MobiDB-lite"/>
    </source>
</evidence>
<protein>
    <submittedName>
        <fullName evidence="2">Exopolyphosphatase domain protein</fullName>
    </submittedName>
</protein>
<proteinExistence type="predicted"/>
<sequence>MSNKDLEVAKQLRTKILKEVDEINNMKYTKSRKKRAEALRKQLKNIDVICGAIDRSTGKICTNPPYVKEDGSTNGRCLAHGGNATGAVTEEGRKRALANLNPRARFIHGLYSRFVMTQEELEFYTVMMNHYIEVLDLDPANILLLDRALRNFILNQRKEIAEAYEIVDESQSYNDYDSKFLRYMQALALDRRFKESKDNKENTAMIDLAILLSQAPAPERKPIEQTPQELEGERSADSYENTNNTEE</sequence>
<feature type="region of interest" description="Disordered" evidence="1">
    <location>
        <begin position="217"/>
        <end position="247"/>
    </location>
</feature>
<dbReference type="PATRIC" id="fig|1462.6.peg.137"/>
<evidence type="ECO:0000313" key="3">
    <source>
        <dbReference type="Proteomes" id="UP000032522"/>
    </source>
</evidence>
<gene>
    <name evidence="2" type="ORF">LG52_30</name>
</gene>
<dbReference type="RefSeq" id="WP_075261882.1">
    <property type="nucleotide sequence ID" value="NZ_JYBP01000003.1"/>
</dbReference>
<organism evidence="2 3">
    <name type="scientific">Geobacillus kaustophilus</name>
    <dbReference type="NCBI Taxonomy" id="1462"/>
    <lineage>
        <taxon>Bacteria</taxon>
        <taxon>Bacillati</taxon>
        <taxon>Bacillota</taxon>
        <taxon>Bacilli</taxon>
        <taxon>Bacillales</taxon>
        <taxon>Anoxybacillaceae</taxon>
        <taxon>Geobacillus</taxon>
        <taxon>Geobacillus thermoleovorans group</taxon>
    </lineage>
</organism>
<comment type="caution">
    <text evidence="2">The sequence shown here is derived from an EMBL/GenBank/DDBJ whole genome shotgun (WGS) entry which is preliminary data.</text>
</comment>
<evidence type="ECO:0000313" key="2">
    <source>
        <dbReference type="EMBL" id="KJE25635.1"/>
    </source>
</evidence>
<dbReference type="InterPro" id="IPR047675">
    <property type="entry name" value="Putative_zinc-bd"/>
</dbReference>
<dbReference type="Proteomes" id="UP000032522">
    <property type="component" value="Unassembled WGS sequence"/>
</dbReference>
<accession>A0A0D8BND2</accession>
<dbReference type="AlphaFoldDB" id="A0A0D8BND2"/>
<dbReference type="EMBL" id="JYBP01000003">
    <property type="protein sequence ID" value="KJE25635.1"/>
    <property type="molecule type" value="Genomic_DNA"/>
</dbReference>
<dbReference type="NCBIfam" id="NF041373">
    <property type="entry name" value="HGG_STG"/>
    <property type="match status" value="1"/>
</dbReference>
<feature type="compositionally biased region" description="Polar residues" evidence="1">
    <location>
        <begin position="238"/>
        <end position="247"/>
    </location>
</feature>
<name>A0A0D8BND2_GEOKU</name>
<reference evidence="2 3" key="1">
    <citation type="submission" date="2015-01" db="EMBL/GenBank/DDBJ databases">
        <authorList>
            <person name="Filippidou S."/>
            <person name="Jeanneret N."/>
            <person name="Russel-Delif L."/>
            <person name="Junier T."/>
            <person name="Wunderlin T."/>
            <person name="Molina V."/>
            <person name="Johnson S.L."/>
            <person name="Davenport K.W."/>
            <person name="Chain P.S."/>
            <person name="Dorador C."/>
            <person name="Junier P."/>
        </authorList>
    </citation>
    <scope>NUCLEOTIDE SEQUENCE [LARGE SCALE GENOMIC DNA]</scope>
    <source>
        <strain evidence="2 3">Et7/4</strain>
    </source>
</reference>